<dbReference type="Gene3D" id="3.20.20.150">
    <property type="entry name" value="Divalent-metal-dependent TIM barrel enzymes"/>
    <property type="match status" value="1"/>
</dbReference>
<accession>A0A953LXP0</accession>
<organism evidence="2 3">
    <name type="scientific">Candidatus Nitrobium versatile</name>
    <dbReference type="NCBI Taxonomy" id="2884831"/>
    <lineage>
        <taxon>Bacteria</taxon>
        <taxon>Pseudomonadati</taxon>
        <taxon>Nitrospirota</taxon>
        <taxon>Nitrospiria</taxon>
        <taxon>Nitrospirales</taxon>
        <taxon>Nitrospiraceae</taxon>
        <taxon>Candidatus Nitrobium</taxon>
    </lineage>
</organism>
<gene>
    <name evidence="2" type="ORF">K8I29_13290</name>
</gene>
<evidence type="ECO:0000313" key="2">
    <source>
        <dbReference type="EMBL" id="MBZ0157171.1"/>
    </source>
</evidence>
<sequence>MQPHVHVPYDRIGEHLSFILDNRLNLEIYFNAASLDAMDLSSLKRLKETLSYGPSLSFHAPFMDLCPAALDTRIRKVTLERFHQVLAIAEILSPGSIVFHSGYEKWKYAFNVSLWLEKSLETWVPFNEKARERGVKIAIENIFEDEPSNLRMLMEAMSSGNFGICFDAGHCNLFSALPPTAWIDELKPYIIELHLHDNDKTADQHLPPGEGSIDFPALFSAMRDSDCIYTIEAHTRERVMKSLERLKGYLDQSFITAREPDNVSSGSPGR</sequence>
<dbReference type="Proteomes" id="UP000705867">
    <property type="component" value="Unassembled WGS sequence"/>
</dbReference>
<dbReference type="PANTHER" id="PTHR12110">
    <property type="entry name" value="HYDROXYPYRUVATE ISOMERASE"/>
    <property type="match status" value="1"/>
</dbReference>
<name>A0A953LXP0_9BACT</name>
<dbReference type="Pfam" id="PF01261">
    <property type="entry name" value="AP_endonuc_2"/>
    <property type="match status" value="1"/>
</dbReference>
<protein>
    <submittedName>
        <fullName evidence="2">Sugar phosphate isomerase/epimerase</fullName>
    </submittedName>
</protein>
<comment type="caution">
    <text evidence="2">The sequence shown here is derived from an EMBL/GenBank/DDBJ whole genome shotgun (WGS) entry which is preliminary data.</text>
</comment>
<dbReference type="SUPFAM" id="SSF51658">
    <property type="entry name" value="Xylose isomerase-like"/>
    <property type="match status" value="1"/>
</dbReference>
<dbReference type="InterPro" id="IPR050312">
    <property type="entry name" value="IolE/XylAMocC-like"/>
</dbReference>
<keyword evidence="2" id="KW-0413">Isomerase</keyword>
<reference evidence="2" key="2">
    <citation type="submission" date="2021-08" db="EMBL/GenBank/DDBJ databases">
        <authorList>
            <person name="Dalcin Martins P."/>
        </authorList>
    </citation>
    <scope>NUCLEOTIDE SEQUENCE</scope>
    <source>
        <strain evidence="2">MAG_39</strain>
    </source>
</reference>
<dbReference type="PANTHER" id="PTHR12110:SF21">
    <property type="entry name" value="XYLOSE ISOMERASE-LIKE TIM BARREL DOMAIN-CONTAINING PROTEIN"/>
    <property type="match status" value="1"/>
</dbReference>
<dbReference type="GO" id="GO:0016853">
    <property type="term" value="F:isomerase activity"/>
    <property type="evidence" value="ECO:0007669"/>
    <property type="project" value="UniProtKB-KW"/>
</dbReference>
<dbReference type="InterPro" id="IPR013022">
    <property type="entry name" value="Xyl_isomerase-like_TIM-brl"/>
</dbReference>
<feature type="domain" description="Xylose isomerase-like TIM barrel" evidence="1">
    <location>
        <begin position="41"/>
        <end position="247"/>
    </location>
</feature>
<dbReference type="AlphaFoldDB" id="A0A953LXP0"/>
<proteinExistence type="predicted"/>
<evidence type="ECO:0000313" key="3">
    <source>
        <dbReference type="Proteomes" id="UP000705867"/>
    </source>
</evidence>
<dbReference type="InterPro" id="IPR036237">
    <property type="entry name" value="Xyl_isomerase-like_sf"/>
</dbReference>
<reference evidence="2" key="1">
    <citation type="journal article" date="2021" name="bioRxiv">
        <title>Unraveling nitrogen, sulfur and carbon metabolic pathways and microbial community transcriptional responses to substrate deprivation and toxicity stresses in a bioreactor mimicking anoxic brackish coastal sediment conditions.</title>
        <authorList>
            <person name="Martins P.D."/>
            <person name="Echeveste M.J."/>
            <person name="Arshad A."/>
            <person name="Kurth J."/>
            <person name="Ouboter H."/>
            <person name="Jetten M.S.M."/>
            <person name="Welte C.U."/>
        </authorList>
    </citation>
    <scope>NUCLEOTIDE SEQUENCE</scope>
    <source>
        <strain evidence="2">MAG_39</strain>
    </source>
</reference>
<evidence type="ECO:0000259" key="1">
    <source>
        <dbReference type="Pfam" id="PF01261"/>
    </source>
</evidence>
<dbReference type="EMBL" id="JAIOIV010000106">
    <property type="protein sequence ID" value="MBZ0157171.1"/>
    <property type="molecule type" value="Genomic_DNA"/>
</dbReference>